<keyword evidence="3" id="KW-1185">Reference proteome</keyword>
<dbReference type="Pfam" id="PF03184">
    <property type="entry name" value="DDE_1"/>
    <property type="match status" value="1"/>
</dbReference>
<gene>
    <name evidence="2" type="ORF">PR048_033787</name>
</gene>
<dbReference type="InterPro" id="IPR004875">
    <property type="entry name" value="DDE_SF_endonuclease_dom"/>
</dbReference>
<sequence length="165" mass="19041">MEDVKLELVVQQGVFAYRIDYRSTLPGFFHYLVCARHVIGLRKQYSYLLGQIGNADQTPVNVDIPTNTTVADKSAKSVEVKTTGNYKNRITVMLQCWQMEENSPRICQEKGWMTNELVMNWVKVVWNHKPGALSRQRGMLVLYTFRGHLTPQVKKVQTLSSYLEE</sequence>
<proteinExistence type="predicted"/>
<evidence type="ECO:0000313" key="2">
    <source>
        <dbReference type="EMBL" id="KAJ8865469.1"/>
    </source>
</evidence>
<reference evidence="2 3" key="1">
    <citation type="submission" date="2023-02" db="EMBL/GenBank/DDBJ databases">
        <title>LHISI_Scaffold_Assembly.</title>
        <authorList>
            <person name="Stuart O.P."/>
            <person name="Cleave R."/>
            <person name="Magrath M.J.L."/>
            <person name="Mikheyev A.S."/>
        </authorList>
    </citation>
    <scope>NUCLEOTIDE SEQUENCE [LARGE SCALE GENOMIC DNA]</scope>
    <source>
        <strain evidence="2">Daus_M_001</strain>
        <tissue evidence="2">Leg muscle</tissue>
    </source>
</reference>
<protein>
    <recommendedName>
        <fullName evidence="1">DDE-1 domain-containing protein</fullName>
    </recommendedName>
</protein>
<organism evidence="2 3">
    <name type="scientific">Dryococelus australis</name>
    <dbReference type="NCBI Taxonomy" id="614101"/>
    <lineage>
        <taxon>Eukaryota</taxon>
        <taxon>Metazoa</taxon>
        <taxon>Ecdysozoa</taxon>
        <taxon>Arthropoda</taxon>
        <taxon>Hexapoda</taxon>
        <taxon>Insecta</taxon>
        <taxon>Pterygota</taxon>
        <taxon>Neoptera</taxon>
        <taxon>Polyneoptera</taxon>
        <taxon>Phasmatodea</taxon>
        <taxon>Verophasmatodea</taxon>
        <taxon>Anareolatae</taxon>
        <taxon>Phasmatidae</taxon>
        <taxon>Eurycanthinae</taxon>
        <taxon>Dryococelus</taxon>
    </lineage>
</organism>
<dbReference type="Proteomes" id="UP001159363">
    <property type="component" value="Unassembled WGS sequence"/>
</dbReference>
<name>A0ABQ9G393_9NEOP</name>
<feature type="domain" description="DDE-1" evidence="1">
    <location>
        <begin position="107"/>
        <end position="155"/>
    </location>
</feature>
<evidence type="ECO:0000259" key="1">
    <source>
        <dbReference type="Pfam" id="PF03184"/>
    </source>
</evidence>
<accession>A0ABQ9G393</accession>
<evidence type="ECO:0000313" key="3">
    <source>
        <dbReference type="Proteomes" id="UP001159363"/>
    </source>
</evidence>
<comment type="caution">
    <text evidence="2">The sequence shown here is derived from an EMBL/GenBank/DDBJ whole genome shotgun (WGS) entry which is preliminary data.</text>
</comment>
<dbReference type="EMBL" id="JARBHB010000633">
    <property type="protein sequence ID" value="KAJ8865469.1"/>
    <property type="molecule type" value="Genomic_DNA"/>
</dbReference>